<dbReference type="GO" id="GO:0005886">
    <property type="term" value="C:plasma membrane"/>
    <property type="evidence" value="ECO:0007669"/>
    <property type="project" value="TreeGrafter"/>
</dbReference>
<feature type="compositionally biased region" description="Low complexity" evidence="1">
    <location>
        <begin position="67"/>
        <end position="88"/>
    </location>
</feature>
<feature type="compositionally biased region" description="Basic and acidic residues" evidence="1">
    <location>
        <begin position="42"/>
        <end position="55"/>
    </location>
</feature>
<feature type="compositionally biased region" description="Basic and acidic residues" evidence="1">
    <location>
        <begin position="98"/>
        <end position="114"/>
    </location>
</feature>
<evidence type="ECO:0000256" key="1">
    <source>
        <dbReference type="SAM" id="MobiDB-lite"/>
    </source>
</evidence>
<evidence type="ECO:0000313" key="3">
    <source>
        <dbReference type="Proteomes" id="UP000318053"/>
    </source>
</evidence>
<dbReference type="EMBL" id="SJPK01000001">
    <property type="protein sequence ID" value="TWT75314.1"/>
    <property type="molecule type" value="Genomic_DNA"/>
</dbReference>
<comment type="caution">
    <text evidence="2">The sequence shown here is derived from an EMBL/GenBank/DDBJ whole genome shotgun (WGS) entry which is preliminary data.</text>
</comment>
<feature type="region of interest" description="Disordered" evidence="1">
    <location>
        <begin position="1"/>
        <end position="120"/>
    </location>
</feature>
<sequence>MSSSHNAPQTVEQGTPAERAAQSLRERIGQENVSQSSVLASRRLDEALQRLERARAPRRKTQPPVEPAAGVPEPAARMPEPAAHMPEPVSHTPCETPAPEKPEASRRPPEETPDRAATAAHCGEMSDDAIEAMFAQPIDVMILSTTAKIPDSSDRKPEPNAVPEPEPMLIQDQPEPVGEPPVEIKAETKENPTPDMKASVPPNAATQAPTGVSLREFAAAWQVDEFIVPSTIEKLFLTDSVAEQLARQLAEARTDGLRTIAITSATEREGRSTVALGLALSIAFSGIRVALVDADPAGVKIASELQLDLDHSWPEAIRSQTAIEEVAVASQADSLTLLPLLDRDAETGFADAELEKALLRLRQSFDMIVVDCGASAVSRSALCGTALIVRDTQRASGSDEVAALTQALHDQGVRGVGVIENFCR</sequence>
<dbReference type="Gene3D" id="3.40.50.300">
    <property type="entry name" value="P-loop containing nucleotide triphosphate hydrolases"/>
    <property type="match status" value="1"/>
</dbReference>
<organism evidence="2 3">
    <name type="scientific">Allorhodopirellula solitaria</name>
    <dbReference type="NCBI Taxonomy" id="2527987"/>
    <lineage>
        <taxon>Bacteria</taxon>
        <taxon>Pseudomonadati</taxon>
        <taxon>Planctomycetota</taxon>
        <taxon>Planctomycetia</taxon>
        <taxon>Pirellulales</taxon>
        <taxon>Pirellulaceae</taxon>
        <taxon>Allorhodopirellula</taxon>
    </lineage>
</organism>
<dbReference type="SUPFAM" id="SSF52540">
    <property type="entry name" value="P-loop containing nucleoside triphosphate hydrolases"/>
    <property type="match status" value="1"/>
</dbReference>
<feature type="compositionally biased region" description="Polar residues" evidence="1">
    <location>
        <begin position="1"/>
        <end position="13"/>
    </location>
</feature>
<dbReference type="InterPro" id="IPR027417">
    <property type="entry name" value="P-loop_NTPase"/>
</dbReference>
<reference evidence="2 3" key="1">
    <citation type="submission" date="2019-02" db="EMBL/GenBank/DDBJ databases">
        <title>Deep-cultivation of Planctomycetes and their phenomic and genomic characterization uncovers novel biology.</title>
        <authorList>
            <person name="Wiegand S."/>
            <person name="Jogler M."/>
            <person name="Boedeker C."/>
            <person name="Pinto D."/>
            <person name="Vollmers J."/>
            <person name="Rivas-Marin E."/>
            <person name="Kohn T."/>
            <person name="Peeters S.H."/>
            <person name="Heuer A."/>
            <person name="Rast P."/>
            <person name="Oberbeckmann S."/>
            <person name="Bunk B."/>
            <person name="Jeske O."/>
            <person name="Meyerdierks A."/>
            <person name="Storesund J.E."/>
            <person name="Kallscheuer N."/>
            <person name="Luecker S."/>
            <person name="Lage O.M."/>
            <person name="Pohl T."/>
            <person name="Merkel B.J."/>
            <person name="Hornburger P."/>
            <person name="Mueller R.-W."/>
            <person name="Bruemmer F."/>
            <person name="Labrenz M."/>
            <person name="Spormann A.M."/>
            <person name="Op Den Camp H."/>
            <person name="Overmann J."/>
            <person name="Amann R."/>
            <person name="Jetten M.S.M."/>
            <person name="Mascher T."/>
            <person name="Medema M.H."/>
            <person name="Devos D.P."/>
            <person name="Kaster A.-K."/>
            <person name="Ovreas L."/>
            <person name="Rohde M."/>
            <person name="Galperin M.Y."/>
            <person name="Jogler C."/>
        </authorList>
    </citation>
    <scope>NUCLEOTIDE SEQUENCE [LARGE SCALE GENOMIC DNA]</scope>
    <source>
        <strain evidence="2 3">CA85</strain>
    </source>
</reference>
<gene>
    <name evidence="2" type="ORF">CA85_06050</name>
</gene>
<keyword evidence="3" id="KW-1185">Reference proteome</keyword>
<dbReference type="PANTHER" id="PTHR32309:SF13">
    <property type="entry name" value="FERRIC ENTEROBACTIN TRANSPORT PROTEIN FEPE"/>
    <property type="match status" value="1"/>
</dbReference>
<dbReference type="RefSeq" id="WP_246112437.1">
    <property type="nucleotide sequence ID" value="NZ_SJPK01000001.1"/>
</dbReference>
<name>A0A5C5YKC1_9BACT</name>
<dbReference type="AlphaFoldDB" id="A0A5C5YKC1"/>
<protein>
    <submittedName>
        <fullName evidence="2">CobQ/CobB/MinD/ParA nucleotide binding domain protein</fullName>
    </submittedName>
</protein>
<dbReference type="GO" id="GO:0004713">
    <property type="term" value="F:protein tyrosine kinase activity"/>
    <property type="evidence" value="ECO:0007669"/>
    <property type="project" value="TreeGrafter"/>
</dbReference>
<dbReference type="PANTHER" id="PTHR32309">
    <property type="entry name" value="TYROSINE-PROTEIN KINASE"/>
    <property type="match status" value="1"/>
</dbReference>
<dbReference type="Proteomes" id="UP000318053">
    <property type="component" value="Unassembled WGS sequence"/>
</dbReference>
<feature type="region of interest" description="Disordered" evidence="1">
    <location>
        <begin position="147"/>
        <end position="177"/>
    </location>
</feature>
<proteinExistence type="predicted"/>
<dbReference type="InterPro" id="IPR050445">
    <property type="entry name" value="Bact_polysacc_biosynth/exp"/>
</dbReference>
<evidence type="ECO:0000313" key="2">
    <source>
        <dbReference type="EMBL" id="TWT75314.1"/>
    </source>
</evidence>
<accession>A0A5C5YKC1</accession>